<dbReference type="EMBL" id="ML179617">
    <property type="protein sequence ID" value="THU84174.1"/>
    <property type="molecule type" value="Genomic_DNA"/>
</dbReference>
<evidence type="ECO:0000256" key="1">
    <source>
        <dbReference type="SAM" id="MobiDB-lite"/>
    </source>
</evidence>
<evidence type="ECO:0000313" key="3">
    <source>
        <dbReference type="Proteomes" id="UP000297245"/>
    </source>
</evidence>
<feature type="compositionally biased region" description="Basic and acidic residues" evidence="1">
    <location>
        <begin position="28"/>
        <end position="37"/>
    </location>
</feature>
<dbReference type="Proteomes" id="UP000297245">
    <property type="component" value="Unassembled WGS sequence"/>
</dbReference>
<accession>A0A4S8L6B2</accession>
<name>A0A4S8L6B2_DENBC</name>
<dbReference type="AlphaFoldDB" id="A0A4S8L6B2"/>
<keyword evidence="3" id="KW-1185">Reference proteome</keyword>
<proteinExistence type="predicted"/>
<reference evidence="2 3" key="1">
    <citation type="journal article" date="2019" name="Nat. Ecol. Evol.">
        <title>Megaphylogeny resolves global patterns of mushroom evolution.</title>
        <authorList>
            <person name="Varga T."/>
            <person name="Krizsan K."/>
            <person name="Foldi C."/>
            <person name="Dima B."/>
            <person name="Sanchez-Garcia M."/>
            <person name="Sanchez-Ramirez S."/>
            <person name="Szollosi G.J."/>
            <person name="Szarkandi J.G."/>
            <person name="Papp V."/>
            <person name="Albert L."/>
            <person name="Andreopoulos W."/>
            <person name="Angelini C."/>
            <person name="Antonin V."/>
            <person name="Barry K.W."/>
            <person name="Bougher N.L."/>
            <person name="Buchanan P."/>
            <person name="Buyck B."/>
            <person name="Bense V."/>
            <person name="Catcheside P."/>
            <person name="Chovatia M."/>
            <person name="Cooper J."/>
            <person name="Damon W."/>
            <person name="Desjardin D."/>
            <person name="Finy P."/>
            <person name="Geml J."/>
            <person name="Haridas S."/>
            <person name="Hughes K."/>
            <person name="Justo A."/>
            <person name="Karasinski D."/>
            <person name="Kautmanova I."/>
            <person name="Kiss B."/>
            <person name="Kocsube S."/>
            <person name="Kotiranta H."/>
            <person name="LaButti K.M."/>
            <person name="Lechner B.E."/>
            <person name="Liimatainen K."/>
            <person name="Lipzen A."/>
            <person name="Lukacs Z."/>
            <person name="Mihaltcheva S."/>
            <person name="Morgado L.N."/>
            <person name="Niskanen T."/>
            <person name="Noordeloos M.E."/>
            <person name="Ohm R.A."/>
            <person name="Ortiz-Santana B."/>
            <person name="Ovrebo C."/>
            <person name="Racz N."/>
            <person name="Riley R."/>
            <person name="Savchenko A."/>
            <person name="Shiryaev A."/>
            <person name="Soop K."/>
            <person name="Spirin V."/>
            <person name="Szebenyi C."/>
            <person name="Tomsovsky M."/>
            <person name="Tulloss R.E."/>
            <person name="Uehling J."/>
            <person name="Grigoriev I.V."/>
            <person name="Vagvolgyi C."/>
            <person name="Papp T."/>
            <person name="Martin F.M."/>
            <person name="Miettinen O."/>
            <person name="Hibbett D.S."/>
            <person name="Nagy L.G."/>
        </authorList>
    </citation>
    <scope>NUCLEOTIDE SEQUENCE [LARGE SCALE GENOMIC DNA]</scope>
    <source>
        <strain evidence="2 3">CBS 962.96</strain>
    </source>
</reference>
<sequence length="87" mass="9625">MLTMPRHASSRMRNNHVIAPFFPFDHDHLPMPRETTRSRSVGNAARGGVQGALGGASRGHGYLTFTQILPPPTLDGFILETCNRNRI</sequence>
<feature type="region of interest" description="Disordered" evidence="1">
    <location>
        <begin position="28"/>
        <end position="52"/>
    </location>
</feature>
<gene>
    <name evidence="2" type="ORF">K435DRAFT_971307</name>
</gene>
<organism evidence="2 3">
    <name type="scientific">Dendrothele bispora (strain CBS 962.96)</name>
    <dbReference type="NCBI Taxonomy" id="1314807"/>
    <lineage>
        <taxon>Eukaryota</taxon>
        <taxon>Fungi</taxon>
        <taxon>Dikarya</taxon>
        <taxon>Basidiomycota</taxon>
        <taxon>Agaricomycotina</taxon>
        <taxon>Agaricomycetes</taxon>
        <taxon>Agaricomycetidae</taxon>
        <taxon>Agaricales</taxon>
        <taxon>Agaricales incertae sedis</taxon>
        <taxon>Dendrothele</taxon>
    </lineage>
</organism>
<protein>
    <submittedName>
        <fullName evidence="2">Uncharacterized protein</fullName>
    </submittedName>
</protein>
<evidence type="ECO:0000313" key="2">
    <source>
        <dbReference type="EMBL" id="THU84174.1"/>
    </source>
</evidence>